<dbReference type="PROSITE" id="PS51257">
    <property type="entry name" value="PROKAR_LIPOPROTEIN"/>
    <property type="match status" value="1"/>
</dbReference>
<accession>K7A4W3</accession>
<dbReference type="AlphaFoldDB" id="K7A4W3"/>
<dbReference type="STRING" id="1129794.C427_1570"/>
<evidence type="ECO:0000313" key="2">
    <source>
        <dbReference type="Proteomes" id="UP000011864"/>
    </source>
</evidence>
<sequence length="40" mass="4655">MLLKAFKPCQFLSLLSAACHYHITTARLVIKKDLFNFKDK</sequence>
<name>K7A4W3_9ALTE</name>
<gene>
    <name evidence="1" type="ORF">C427_1570</name>
</gene>
<dbReference type="Proteomes" id="UP000011864">
    <property type="component" value="Chromosome"/>
</dbReference>
<proteinExistence type="predicted"/>
<organism evidence="1 2">
    <name type="scientific">Paraglaciecola psychrophila 170</name>
    <dbReference type="NCBI Taxonomy" id="1129794"/>
    <lineage>
        <taxon>Bacteria</taxon>
        <taxon>Pseudomonadati</taxon>
        <taxon>Pseudomonadota</taxon>
        <taxon>Gammaproteobacteria</taxon>
        <taxon>Alteromonadales</taxon>
        <taxon>Alteromonadaceae</taxon>
        <taxon>Paraglaciecola</taxon>
    </lineage>
</organism>
<reference evidence="1 2" key="1">
    <citation type="journal article" date="2013" name="Genome Announc.">
        <title>Complete Genome Sequence of Glaciecola psychrophila Strain 170T.</title>
        <authorList>
            <person name="Yin J."/>
            <person name="Chen J."/>
            <person name="Liu G."/>
            <person name="Yu Y."/>
            <person name="Song L."/>
            <person name="Wang X."/>
            <person name="Qu X."/>
        </authorList>
    </citation>
    <scope>NUCLEOTIDE SEQUENCE [LARGE SCALE GENOMIC DNA]</scope>
    <source>
        <strain evidence="1 2">170</strain>
    </source>
</reference>
<protein>
    <recommendedName>
        <fullName evidence="3">Lipoprotein</fullName>
    </recommendedName>
</protein>
<evidence type="ECO:0008006" key="3">
    <source>
        <dbReference type="Google" id="ProtNLM"/>
    </source>
</evidence>
<dbReference type="PATRIC" id="fig|1129794.4.peg.1556"/>
<keyword evidence="2" id="KW-1185">Reference proteome</keyword>
<dbReference type="KEGG" id="gps:C427_1570"/>
<dbReference type="HOGENOM" id="CLU_3293764_0_0_6"/>
<dbReference type="EMBL" id="CP003837">
    <property type="protein sequence ID" value="AGH43679.1"/>
    <property type="molecule type" value="Genomic_DNA"/>
</dbReference>
<evidence type="ECO:0000313" key="1">
    <source>
        <dbReference type="EMBL" id="AGH43679.1"/>
    </source>
</evidence>